<proteinExistence type="predicted"/>
<protein>
    <submittedName>
        <fullName evidence="2">Uncharacterized protein</fullName>
    </submittedName>
</protein>
<keyword evidence="3" id="KW-1185">Reference proteome</keyword>
<organism evidence="2 3">
    <name type="scientific">Puniceicoccus vermicola</name>
    <dbReference type="NCBI Taxonomy" id="388746"/>
    <lineage>
        <taxon>Bacteria</taxon>
        <taxon>Pseudomonadati</taxon>
        <taxon>Verrucomicrobiota</taxon>
        <taxon>Opitutia</taxon>
        <taxon>Puniceicoccales</taxon>
        <taxon>Puniceicoccaceae</taxon>
        <taxon>Puniceicoccus</taxon>
    </lineage>
</organism>
<reference evidence="2 3" key="1">
    <citation type="submission" date="2020-07" db="EMBL/GenBank/DDBJ databases">
        <authorList>
            <person name="Feng X."/>
        </authorList>
    </citation>
    <scope>NUCLEOTIDE SEQUENCE [LARGE SCALE GENOMIC DNA]</scope>
    <source>
        <strain evidence="2 3">JCM14086</strain>
    </source>
</reference>
<evidence type="ECO:0000313" key="2">
    <source>
        <dbReference type="EMBL" id="MBC2600482.1"/>
    </source>
</evidence>
<accession>A0A7X1AVD7</accession>
<keyword evidence="1" id="KW-1133">Transmembrane helix</keyword>
<evidence type="ECO:0000313" key="3">
    <source>
        <dbReference type="Proteomes" id="UP000525652"/>
    </source>
</evidence>
<dbReference type="EMBL" id="JACHVA010000022">
    <property type="protein sequence ID" value="MBC2600482.1"/>
    <property type="molecule type" value="Genomic_DNA"/>
</dbReference>
<feature type="transmembrane region" description="Helical" evidence="1">
    <location>
        <begin position="44"/>
        <end position="63"/>
    </location>
</feature>
<gene>
    <name evidence="2" type="ORF">H5P30_01670</name>
</gene>
<sequence>MKDKPTLLALSFGALLALSGTIFAINGWVHSRKSPGAIEEGIHVRIHGVLLAIIGLLLIFNYFKRRREN</sequence>
<dbReference type="AlphaFoldDB" id="A0A7X1AVD7"/>
<keyword evidence="1" id="KW-0472">Membrane</keyword>
<evidence type="ECO:0000256" key="1">
    <source>
        <dbReference type="SAM" id="Phobius"/>
    </source>
</evidence>
<dbReference type="RefSeq" id="WP_185691229.1">
    <property type="nucleotide sequence ID" value="NZ_JACHVA010000022.1"/>
</dbReference>
<name>A0A7X1AVD7_9BACT</name>
<keyword evidence="1" id="KW-0812">Transmembrane</keyword>
<comment type="caution">
    <text evidence="2">The sequence shown here is derived from an EMBL/GenBank/DDBJ whole genome shotgun (WGS) entry which is preliminary data.</text>
</comment>
<dbReference type="Proteomes" id="UP000525652">
    <property type="component" value="Unassembled WGS sequence"/>
</dbReference>